<dbReference type="InterPro" id="IPR050796">
    <property type="entry name" value="SCF_F-box_component"/>
</dbReference>
<dbReference type="PANTHER" id="PTHR31672:SF2">
    <property type="entry name" value="F-BOX DOMAIN-CONTAINING PROTEIN"/>
    <property type="match status" value="1"/>
</dbReference>
<dbReference type="Proteomes" id="UP001605036">
    <property type="component" value="Unassembled WGS sequence"/>
</dbReference>
<name>A0ABD1XG80_9MARC</name>
<comment type="caution">
    <text evidence="3">The sequence shown here is derived from an EMBL/GenBank/DDBJ whole genome shotgun (WGS) entry which is preliminary data.</text>
</comment>
<dbReference type="InterPro" id="IPR001810">
    <property type="entry name" value="F-box_dom"/>
</dbReference>
<feature type="compositionally biased region" description="Basic and acidic residues" evidence="1">
    <location>
        <begin position="43"/>
        <end position="59"/>
    </location>
</feature>
<dbReference type="PANTHER" id="PTHR31672">
    <property type="entry name" value="BNACNNG10540D PROTEIN"/>
    <property type="match status" value="1"/>
</dbReference>
<dbReference type="Gene3D" id="2.120.10.80">
    <property type="entry name" value="Kelch-type beta propeller"/>
    <property type="match status" value="1"/>
</dbReference>
<dbReference type="SUPFAM" id="SSF50965">
    <property type="entry name" value="Galactose oxidase, central domain"/>
    <property type="match status" value="1"/>
</dbReference>
<dbReference type="Gene3D" id="1.20.1280.50">
    <property type="match status" value="1"/>
</dbReference>
<dbReference type="PROSITE" id="PS50181">
    <property type="entry name" value="FBOX"/>
    <property type="match status" value="1"/>
</dbReference>
<evidence type="ECO:0000313" key="4">
    <source>
        <dbReference type="Proteomes" id="UP001605036"/>
    </source>
</evidence>
<dbReference type="AlphaFoldDB" id="A0ABD1XG80"/>
<dbReference type="InterPro" id="IPR036047">
    <property type="entry name" value="F-box-like_dom_sf"/>
</dbReference>
<feature type="compositionally biased region" description="Basic and acidic residues" evidence="1">
    <location>
        <begin position="1"/>
        <end position="14"/>
    </location>
</feature>
<sequence>MSRIVNDRASKRIDPFAPDGAGIVGADAGYGLIVEKLEEGEEEGKKARTSEGRGRVGSGEKREGCVSVVERDQQQQLCMGDALSQMPLVLQQPERGEEEMDPRLWQGLPDELQDRVLACLPVPLLLQLRLVCRRWKEVISSPAFSKLRREMPYGGPHFLVFEFFEPESSAAYDPWLQKWYVCLSQIPLPITREITGEVISPLISVCADGGLLCVVCRRSLCLDLDSVRILVCNPVTRTYKELPKTWVHTQLAARRQHWNPILVALVVDRGSNSFRVVTAGRRHCSHTYWSPHTCYCRLTEVYDSNTDRWEVAGELPWVNNEFSYHSRLHAVCGENLYCVGFCNDGDDVMMTYNLNRREWSKSQVLMPPLHGEHVLLFERRGALMLVQRAARYRGLPALYSWVPASGEWHEEKTYMPRNGSKFKQLLQSDEDLFWVGQGDQLFFISPNWDQAMMYNISSRSWTITPHTKFIRGHGRSILPLSFDFNLQTPNSDSSSAQGWLKY</sequence>
<feature type="domain" description="F-box" evidence="2">
    <location>
        <begin position="102"/>
        <end position="151"/>
    </location>
</feature>
<proteinExistence type="predicted"/>
<dbReference type="InterPro" id="IPR011043">
    <property type="entry name" value="Gal_Oxase/kelch_b-propeller"/>
</dbReference>
<dbReference type="SUPFAM" id="SSF81383">
    <property type="entry name" value="F-box domain"/>
    <property type="match status" value="1"/>
</dbReference>
<evidence type="ECO:0000256" key="1">
    <source>
        <dbReference type="SAM" id="MobiDB-lite"/>
    </source>
</evidence>
<organism evidence="3 4">
    <name type="scientific">Riccia fluitans</name>
    <dbReference type="NCBI Taxonomy" id="41844"/>
    <lineage>
        <taxon>Eukaryota</taxon>
        <taxon>Viridiplantae</taxon>
        <taxon>Streptophyta</taxon>
        <taxon>Embryophyta</taxon>
        <taxon>Marchantiophyta</taxon>
        <taxon>Marchantiopsida</taxon>
        <taxon>Marchantiidae</taxon>
        <taxon>Marchantiales</taxon>
        <taxon>Ricciaceae</taxon>
        <taxon>Riccia</taxon>
    </lineage>
</organism>
<dbReference type="EMBL" id="JBHFFA010000008">
    <property type="protein sequence ID" value="KAL2607754.1"/>
    <property type="molecule type" value="Genomic_DNA"/>
</dbReference>
<evidence type="ECO:0000313" key="3">
    <source>
        <dbReference type="EMBL" id="KAL2607754.1"/>
    </source>
</evidence>
<dbReference type="InterPro" id="IPR015915">
    <property type="entry name" value="Kelch-typ_b-propeller"/>
</dbReference>
<feature type="region of interest" description="Disordered" evidence="1">
    <location>
        <begin position="39"/>
        <end position="59"/>
    </location>
</feature>
<evidence type="ECO:0000259" key="2">
    <source>
        <dbReference type="PROSITE" id="PS50181"/>
    </source>
</evidence>
<keyword evidence="4" id="KW-1185">Reference proteome</keyword>
<dbReference type="Pfam" id="PF00646">
    <property type="entry name" value="F-box"/>
    <property type="match status" value="1"/>
</dbReference>
<dbReference type="SMART" id="SM00256">
    <property type="entry name" value="FBOX"/>
    <property type="match status" value="1"/>
</dbReference>
<accession>A0ABD1XG80</accession>
<reference evidence="3 4" key="1">
    <citation type="submission" date="2024-09" db="EMBL/GenBank/DDBJ databases">
        <title>Chromosome-scale assembly of Riccia fluitans.</title>
        <authorList>
            <person name="Paukszto L."/>
            <person name="Sawicki J."/>
            <person name="Karawczyk K."/>
            <person name="Piernik-Szablinska J."/>
            <person name="Szczecinska M."/>
            <person name="Mazdziarz M."/>
        </authorList>
    </citation>
    <scope>NUCLEOTIDE SEQUENCE [LARGE SCALE GENOMIC DNA]</scope>
    <source>
        <strain evidence="3">Rf_01</strain>
        <tissue evidence="3">Aerial parts of the thallus</tissue>
    </source>
</reference>
<gene>
    <name evidence="3" type="ORF">R1flu_026327</name>
</gene>
<protein>
    <recommendedName>
        <fullName evidence="2">F-box domain-containing protein</fullName>
    </recommendedName>
</protein>
<feature type="region of interest" description="Disordered" evidence="1">
    <location>
        <begin position="1"/>
        <end position="24"/>
    </location>
</feature>